<reference evidence="5 6" key="1">
    <citation type="submission" date="2020-02" db="EMBL/GenBank/DDBJ databases">
        <title>Genome sequencing for Kineobactrum sp. M2.</title>
        <authorList>
            <person name="Park S.-J."/>
        </authorList>
    </citation>
    <scope>NUCLEOTIDE SEQUENCE [LARGE SCALE GENOMIC DNA]</scope>
    <source>
        <strain evidence="5 6">M2</strain>
    </source>
</reference>
<dbReference type="InterPro" id="IPR033140">
    <property type="entry name" value="Lipase_GDXG_put_SER_AS"/>
</dbReference>
<evidence type="ECO:0000256" key="3">
    <source>
        <dbReference type="PROSITE-ProRule" id="PRU10038"/>
    </source>
</evidence>
<gene>
    <name evidence="5" type="ORF">G3T16_19430</name>
</gene>
<evidence type="ECO:0000256" key="2">
    <source>
        <dbReference type="ARBA" id="ARBA00022801"/>
    </source>
</evidence>
<sequence>MIWLVFAIVAWFLVSIWYLRGEDLAALDEPALPLPGSPPSEAHHAVVARLGEFSRSNQARRGKARLQVIRGYLDSLSDGREFGASFEPAAGPVRGEWVQAPGADSRRRLLYLHGGAWFAGSPKSHRAITDRLARLTGAAVLALDYRLLPEHRRRDGIEDSREAWRWILDHGPCGAEAADSVVVAGDSAGGSLALGLLAWIRDEGLRQANAAVVFSPSTDLTLSSPSLRSNLASDPMLGPAFGALARIPALLLLWATWYGNRLPPSHPDISPLRGDLAGLPPILIQVSEQEMLLDDARRYTAKARRAGSPVTLQSWPHMVHVWQMFTPELPEAEAAYKAVARFLAGVGVPVAEELPA</sequence>
<protein>
    <submittedName>
        <fullName evidence="5">Alpha/beta hydrolase</fullName>
    </submittedName>
</protein>
<dbReference type="EMBL" id="CP048711">
    <property type="protein sequence ID" value="QIB67248.1"/>
    <property type="molecule type" value="Genomic_DNA"/>
</dbReference>
<proteinExistence type="inferred from homology"/>
<organism evidence="5 6">
    <name type="scientific">Kineobactrum salinum</name>
    <dbReference type="NCBI Taxonomy" id="2708301"/>
    <lineage>
        <taxon>Bacteria</taxon>
        <taxon>Pseudomonadati</taxon>
        <taxon>Pseudomonadota</taxon>
        <taxon>Gammaproteobacteria</taxon>
        <taxon>Cellvibrionales</taxon>
        <taxon>Halieaceae</taxon>
        <taxon>Kineobactrum</taxon>
    </lineage>
</organism>
<dbReference type="AlphaFoldDB" id="A0A6C0U5N3"/>
<dbReference type="Gene3D" id="3.40.50.1820">
    <property type="entry name" value="alpha/beta hydrolase"/>
    <property type="match status" value="1"/>
</dbReference>
<dbReference type="InterPro" id="IPR013094">
    <property type="entry name" value="AB_hydrolase_3"/>
</dbReference>
<evidence type="ECO:0000259" key="4">
    <source>
        <dbReference type="Pfam" id="PF07859"/>
    </source>
</evidence>
<dbReference type="Proteomes" id="UP000477680">
    <property type="component" value="Chromosome"/>
</dbReference>
<evidence type="ECO:0000256" key="1">
    <source>
        <dbReference type="ARBA" id="ARBA00010515"/>
    </source>
</evidence>
<evidence type="ECO:0000313" key="6">
    <source>
        <dbReference type="Proteomes" id="UP000477680"/>
    </source>
</evidence>
<keyword evidence="2 5" id="KW-0378">Hydrolase</keyword>
<dbReference type="SUPFAM" id="SSF53474">
    <property type="entry name" value="alpha/beta-Hydrolases"/>
    <property type="match status" value="1"/>
</dbReference>
<dbReference type="PANTHER" id="PTHR48081:SF30">
    <property type="entry name" value="ACETYL-HYDROLASE LIPR-RELATED"/>
    <property type="match status" value="1"/>
</dbReference>
<accession>A0A6C0U5N3</accession>
<dbReference type="KEGG" id="kim:G3T16_19430"/>
<dbReference type="PANTHER" id="PTHR48081">
    <property type="entry name" value="AB HYDROLASE SUPERFAMILY PROTEIN C4A8.06C"/>
    <property type="match status" value="1"/>
</dbReference>
<comment type="similarity">
    <text evidence="1">Belongs to the 'GDXG' lipolytic enzyme family.</text>
</comment>
<evidence type="ECO:0000313" key="5">
    <source>
        <dbReference type="EMBL" id="QIB67248.1"/>
    </source>
</evidence>
<dbReference type="PROSITE" id="PS01173">
    <property type="entry name" value="LIPASE_GDXG_HIS"/>
    <property type="match status" value="1"/>
</dbReference>
<dbReference type="InterPro" id="IPR029058">
    <property type="entry name" value="AB_hydrolase_fold"/>
</dbReference>
<dbReference type="InterPro" id="IPR002168">
    <property type="entry name" value="Lipase_GDXG_HIS_AS"/>
</dbReference>
<name>A0A6C0U5N3_9GAMM</name>
<feature type="domain" description="Alpha/beta hydrolase fold-3" evidence="4">
    <location>
        <begin position="109"/>
        <end position="323"/>
    </location>
</feature>
<dbReference type="InterPro" id="IPR050300">
    <property type="entry name" value="GDXG_lipolytic_enzyme"/>
</dbReference>
<dbReference type="GO" id="GO:0004806">
    <property type="term" value="F:triacylglycerol lipase activity"/>
    <property type="evidence" value="ECO:0007669"/>
    <property type="project" value="TreeGrafter"/>
</dbReference>
<dbReference type="Pfam" id="PF07859">
    <property type="entry name" value="Abhydrolase_3"/>
    <property type="match status" value="1"/>
</dbReference>
<dbReference type="RefSeq" id="WP_163496675.1">
    <property type="nucleotide sequence ID" value="NZ_CP048711.1"/>
</dbReference>
<dbReference type="PROSITE" id="PS01174">
    <property type="entry name" value="LIPASE_GDXG_SER"/>
    <property type="match status" value="1"/>
</dbReference>
<keyword evidence="6" id="KW-1185">Reference proteome</keyword>
<feature type="active site" evidence="3">
    <location>
        <position position="187"/>
    </location>
</feature>